<dbReference type="InterPro" id="IPR032436">
    <property type="entry name" value="URB1_C"/>
</dbReference>
<evidence type="ECO:0008006" key="5">
    <source>
        <dbReference type="Google" id="ProtNLM"/>
    </source>
</evidence>
<feature type="domain" description="URB1 N-terminal" evidence="1">
    <location>
        <begin position="3"/>
        <end position="204"/>
    </location>
</feature>
<dbReference type="OMA" id="EVGNPRM"/>
<dbReference type="Gramene" id="Kaladp0091s0128.1.v1.1">
    <property type="protein sequence ID" value="Kaladp0091s0128.1.v1.1"/>
    <property type="gene ID" value="Kaladp0091s0128.v1.1"/>
</dbReference>
<dbReference type="GO" id="GO:0005730">
    <property type="term" value="C:nucleolus"/>
    <property type="evidence" value="ECO:0007669"/>
    <property type="project" value="TreeGrafter"/>
</dbReference>
<dbReference type="InterPro" id="IPR039844">
    <property type="entry name" value="URB1"/>
</dbReference>
<reference evidence="3" key="1">
    <citation type="submission" date="2021-01" db="UniProtKB">
        <authorList>
            <consortium name="EnsemblPlants"/>
        </authorList>
    </citation>
    <scope>IDENTIFICATION</scope>
</reference>
<evidence type="ECO:0000259" key="1">
    <source>
        <dbReference type="Pfam" id="PF11707"/>
    </source>
</evidence>
<dbReference type="Pfam" id="PF11707">
    <property type="entry name" value="Npa1"/>
    <property type="match status" value="1"/>
</dbReference>
<accession>A0A7N0UYW0</accession>
<dbReference type="EnsemblPlants" id="Kaladp0091s0128.1.v1.1">
    <property type="protein sequence ID" value="Kaladp0091s0128.1.v1.1"/>
    <property type="gene ID" value="Kaladp0091s0128.v1.1"/>
</dbReference>
<dbReference type="Pfam" id="PF16201">
    <property type="entry name" value="NopRA1"/>
    <property type="match status" value="1"/>
</dbReference>
<dbReference type="Proteomes" id="UP000594263">
    <property type="component" value="Unplaced"/>
</dbReference>
<name>A0A7N0UYW0_KALFE</name>
<evidence type="ECO:0000313" key="3">
    <source>
        <dbReference type="EnsemblPlants" id="Kaladp0091s0128.1.v1.1"/>
    </source>
</evidence>
<dbReference type="GO" id="GO:0000466">
    <property type="term" value="P:maturation of 5.8S rRNA from tricistronic rRNA transcript (SSU-rRNA, 5.8S rRNA, LSU-rRNA)"/>
    <property type="evidence" value="ECO:0007669"/>
    <property type="project" value="TreeGrafter"/>
</dbReference>
<dbReference type="PANTHER" id="PTHR13500:SF0">
    <property type="entry name" value="NUCLEOLAR PRE-RIBOSOMAL-ASSOCIATED PROTEIN 1"/>
    <property type="match status" value="1"/>
</dbReference>
<evidence type="ECO:0000313" key="4">
    <source>
        <dbReference type="Proteomes" id="UP000594263"/>
    </source>
</evidence>
<keyword evidence="4" id="KW-1185">Reference proteome</keyword>
<protein>
    <recommendedName>
        <fullName evidence="5">Nucleolar pre-ribosomal-associated protein 1</fullName>
    </recommendedName>
</protein>
<feature type="domain" description="URB1 C-terminal" evidence="2">
    <location>
        <begin position="1851"/>
        <end position="2040"/>
    </location>
</feature>
<dbReference type="PANTHER" id="PTHR13500">
    <property type="entry name" value="NUCLEOLAR PRERIBOSOMAL-ASSOCIATED PROTEIN 1"/>
    <property type="match status" value="1"/>
</dbReference>
<dbReference type="GO" id="GO:0000463">
    <property type="term" value="P:maturation of LSU-rRNA from tricistronic rRNA transcript (SSU-rRNA, 5.8S rRNA, LSU-rRNA)"/>
    <property type="evidence" value="ECO:0007669"/>
    <property type="project" value="TreeGrafter"/>
</dbReference>
<proteinExistence type="predicted"/>
<evidence type="ECO:0000259" key="2">
    <source>
        <dbReference type="Pfam" id="PF16201"/>
    </source>
</evidence>
<dbReference type="InterPro" id="IPR021714">
    <property type="entry name" value="URB1_N"/>
</dbReference>
<sequence length="2418" mass="272625">MPGFGKLAEVRRGKSVDKKVKGKTRKSYVWFAMSFLDVGKPALLRWVLQQRDVFYGILRGISDDDDDTIEYVLTTLRDRVLTPESLLPPSLRSVLFGSKTLEQLINISGRDGGGPVAELCHEVLVIVCTDPCNGLMPDLGARPTPLKGNRKRLLDLMKKLKATEADYHKALLLSIVKGRPSLGSAYLDEFPYNVEDHASSNWAASALLAADLVSSVSSSLSFSFLDLQSHQVITFDNPDVQSIMKCISPRSFSRSAINKGLLHSSFSVKHGTLRLLLEALKLLDFFLSAVTAVSCSNQKNKNVLESIRSDILNEARLLLPDPQVVLTLLSTLSSQSRDRGSCSKRIANIEILAKQNGRNIKKSKGEIIKEDMDILVAGITCTDDDDMFMEEDTGEGTEFADDPQRKECPKLSGENWWLERCSVVLTASKDEEIYFQSKLLEAARIYLQIMPDALESSFDFFVNFLSSASSLPTYFLQSLMSLLVQYAEESQGGDTESKPLPLMYKHLQTFINLMIFSPVSDIREQAYVMAQSAMLSTGAFDNNLSEIQAWFLFMPGFYRGGSLADNKEIEALRSVTTVVSSFLCDAISTVGNNLFKYWDHLRGQIHQINSVKDMSPTFSPLVPCIFQKCLRLLNSESGTFTYAGKSMIALYVCNTIKYILQTQVDAKLFAAWIDLVLSKGVEYSSHANNESTIFSEWRPVRDLWNFAKSVSMFDACKLFDADMNDMHIDPLFVSTLNEVKKILGVGKIRELGSVTTEGLCASTICTSSNEILMNFPTTVEVLGALLGVPLSFLSSIFFLDGSLLVRVLKSWPDIFAPALQSVTSDFREKETKSGICEVSAPPPLADGTPYNPPTDSITSPDAIFGMILDMVPFHVVYPLFMSADGLQLMDQFKLNDWFLFKVSKCPFDLLVPTLRIVLFWFYQVQSYFRTNPSDELVRLSEICFVVIENLLDQVWVVKGEYQHSASLQVLLSKRFLPEIAESIFCHPSVINSLEFMLGEGEILTKKVCGDIWTDFLFSGKDLNDADVWISAFEVDHFSLRILRKGSGKLLSFYDDSPCVHEDNANLRNLLKKYDVIRERLLMGLKKRIEMGIQSSDLAQLVSVIRVFRALKQLIPPSELLVLAHWMLNRVSKKDLSYLRSRRSDVHVVCFHIASDIFETLARYWDQPKSEGMAYWQIHGMDKVFNVQLFEGVYFKVRDMAPWVKLEIADICLLKAIKVIYMLHSKPCQKILPMSLALSRAVASTPVELVSHCIQGVTKTKAKLLFFLTELSPLHLSVFGNIFLEITNKLVLLKGNATEGYPCAISSEQLLMLLPTVLTYINWSLMKFGKEHIAHLTSVLSIYSGVLLKGFANWNSYVSGCLFQEDYSEFLSFSCQDLLHLCFNSLLGKAVIMLQYSCTSADSSITLKRRMKLFDSVCNHSPGQNELLGCDISVLESYSSSQLTNFLNDVMSKTLFCKLMLFPECFHGQSSEREEDGKGKDNTKNKSSRLQFVNMLMNTWCLIVSASASSFAKSGESNSGTNLLFKQFEVFILTTFVESVEKTCDSIIQLHSLPFLEQFFRTSLLYRFEDSTTLKMLRTVLTSLSEGTYLSDLFLQLLLSHSHFISTLQMGFISTEHGHAGVFAGQVSSILRAVVFTNDVDDKTEAVMSDLVLRKLEVIKLLRLLFHLSFRKRGRDSEKHLEINLRELFVLLLSSYGATLSEVDLEIYRLMNDMECNDGVDSGNMSEVDYMWGRAALTVKQNQKHEILAPNSTNDEETKEWRRTQFRENVQFDPKLCLVTILNFPHKRKAPTAEIDASEFNIDKLEEENKVHVQNAVDIKGYDPVFILRFSIHILSMGYVEPLEFAGLGLLPMAFVSISSPDEGIRKLGYETLGRFQNALEKSQNRKDVMRLRLLLTCVQNGIEEPLQQIPSVIAIFAAEASMILLEASNNHYSDIVELLTSFSALKMKRIPLFDKFFWSSSLNFKIERVWILRLCYTGLRLKEDAQIYIRSSVLENILSYYSSPFADDDSKLLILQILNKAIKLHRTTRHLVENCSLLPWLSHRVSNFSEELDGERKTLFTGHLILVCQVVREIVSSRNFAEWLQNQSLEQLSELSCQLFRLLINGEALFREHVDLVNSILQIVTATAKISQKRNIYQAHFTLSFDGLFQMYKTISLSGCNSTAEFALKAVLMSTPPVAVIQMHQEKLSEFVMWAISTAASSDSTQVTPHSICDPHFTLQSVELREDSLKSKLLRWLTASVILAKVSGLAKKGTHSNFDTPDCVSLEPLLESVRHVQDLTENSSGSEETLAVTIFYLHQLLRHNCRVTPSVMAALCILLFPTSISTAGSEPISPVDYGIHVAPLVSKIRSPPEANLKWRWTYYQPWEDRTATRSDSEKLEESEACERLVGTILNVLQRRPLDSQNLCSYTDLTDVPVT</sequence>
<organism evidence="3 4">
    <name type="scientific">Kalanchoe fedtschenkoi</name>
    <name type="common">Lavender scallops</name>
    <name type="synonym">South American air plant</name>
    <dbReference type="NCBI Taxonomy" id="63787"/>
    <lineage>
        <taxon>Eukaryota</taxon>
        <taxon>Viridiplantae</taxon>
        <taxon>Streptophyta</taxon>
        <taxon>Embryophyta</taxon>
        <taxon>Tracheophyta</taxon>
        <taxon>Spermatophyta</taxon>
        <taxon>Magnoliopsida</taxon>
        <taxon>eudicotyledons</taxon>
        <taxon>Gunneridae</taxon>
        <taxon>Pentapetalae</taxon>
        <taxon>Saxifragales</taxon>
        <taxon>Crassulaceae</taxon>
        <taxon>Kalanchoe</taxon>
    </lineage>
</organism>